<keyword evidence="2" id="KW-1185">Reference proteome</keyword>
<name>A0ACC4DQE4_PURLI</name>
<accession>A0ACC4DQE4</accession>
<dbReference type="EMBL" id="JBGNUJ010000007">
    <property type="protein sequence ID" value="KAL3957518.1"/>
    <property type="molecule type" value="Genomic_DNA"/>
</dbReference>
<proteinExistence type="predicted"/>
<organism evidence="1 2">
    <name type="scientific">Purpureocillium lilacinum</name>
    <name type="common">Paecilomyces lilacinus</name>
    <dbReference type="NCBI Taxonomy" id="33203"/>
    <lineage>
        <taxon>Eukaryota</taxon>
        <taxon>Fungi</taxon>
        <taxon>Dikarya</taxon>
        <taxon>Ascomycota</taxon>
        <taxon>Pezizomycotina</taxon>
        <taxon>Sordariomycetes</taxon>
        <taxon>Hypocreomycetidae</taxon>
        <taxon>Hypocreales</taxon>
        <taxon>Ophiocordycipitaceae</taxon>
        <taxon>Purpureocillium</taxon>
    </lineage>
</organism>
<comment type="caution">
    <text evidence="1">The sequence shown here is derived from an EMBL/GenBank/DDBJ whole genome shotgun (WGS) entry which is preliminary data.</text>
</comment>
<sequence length="199" mass="23479">MKYGYIVMRKPTAMLCRSKGYLKWFQELRKCASDADLLEQFNGIARPKSQGEEQDEFDKKRAALNRFIFETIGEDYRRGYSSGEWQDDLRNSPNFDQIATSTILQRVKHNAIDDELLREFATKYKQNYNCEEAISHLNAEWDNLKLIRTTTPDYFYHFGAWNLANEYNLTEVRQFYAKSLPKMPSIEEVKQALQDSCPR</sequence>
<protein>
    <submittedName>
        <fullName evidence="1">Uncharacterized protein</fullName>
    </submittedName>
</protein>
<evidence type="ECO:0000313" key="1">
    <source>
        <dbReference type="EMBL" id="KAL3957518.1"/>
    </source>
</evidence>
<evidence type="ECO:0000313" key="2">
    <source>
        <dbReference type="Proteomes" id="UP001638806"/>
    </source>
</evidence>
<gene>
    <name evidence="1" type="ORF">ACCO45_008096</name>
</gene>
<dbReference type="Proteomes" id="UP001638806">
    <property type="component" value="Unassembled WGS sequence"/>
</dbReference>
<reference evidence="1" key="1">
    <citation type="submission" date="2024-12" db="EMBL/GenBank/DDBJ databases">
        <title>Comparative genomics and development of molecular markers within Purpureocillium lilacinum and among Purpureocillium species.</title>
        <authorList>
            <person name="Yeh Z.-Y."/>
            <person name="Ni N.-T."/>
            <person name="Lo P.-H."/>
            <person name="Mushyakhwo K."/>
            <person name="Lin C.-F."/>
            <person name="Nai Y.-S."/>
        </authorList>
    </citation>
    <scope>NUCLEOTIDE SEQUENCE</scope>
    <source>
        <strain evidence="1">NCHU-NPUST-175</strain>
    </source>
</reference>